<reference evidence="1" key="2">
    <citation type="journal article" date="2007" name="Science">
        <title>Draft genome sequence of the sexually transmitted pathogen Trichomonas vaginalis.</title>
        <authorList>
            <person name="Carlton J.M."/>
            <person name="Hirt R.P."/>
            <person name="Silva J.C."/>
            <person name="Delcher A.L."/>
            <person name="Schatz M."/>
            <person name="Zhao Q."/>
            <person name="Wortman J.R."/>
            <person name="Bidwell S.L."/>
            <person name="Alsmark U.C.M."/>
            <person name="Besteiro S."/>
            <person name="Sicheritz-Ponten T."/>
            <person name="Noel C.J."/>
            <person name="Dacks J.B."/>
            <person name="Foster P.G."/>
            <person name="Simillion C."/>
            <person name="Van de Peer Y."/>
            <person name="Miranda-Saavedra D."/>
            <person name="Barton G.J."/>
            <person name="Westrop G.D."/>
            <person name="Mueller S."/>
            <person name="Dessi D."/>
            <person name="Fiori P.L."/>
            <person name="Ren Q."/>
            <person name="Paulsen I."/>
            <person name="Zhang H."/>
            <person name="Bastida-Corcuera F.D."/>
            <person name="Simoes-Barbosa A."/>
            <person name="Brown M.T."/>
            <person name="Hayes R.D."/>
            <person name="Mukherjee M."/>
            <person name="Okumura C.Y."/>
            <person name="Schneider R."/>
            <person name="Smith A.J."/>
            <person name="Vanacova S."/>
            <person name="Villalvazo M."/>
            <person name="Haas B.J."/>
            <person name="Pertea M."/>
            <person name="Feldblyum T.V."/>
            <person name="Utterback T.R."/>
            <person name="Shu C.L."/>
            <person name="Osoegawa K."/>
            <person name="de Jong P.J."/>
            <person name="Hrdy I."/>
            <person name="Horvathova L."/>
            <person name="Zubacova Z."/>
            <person name="Dolezal P."/>
            <person name="Malik S.B."/>
            <person name="Logsdon J.M. Jr."/>
            <person name="Henze K."/>
            <person name="Gupta A."/>
            <person name="Wang C.C."/>
            <person name="Dunne R.L."/>
            <person name="Upcroft J.A."/>
            <person name="Upcroft P."/>
            <person name="White O."/>
            <person name="Salzberg S.L."/>
            <person name="Tang P."/>
            <person name="Chiu C.-H."/>
            <person name="Lee Y.-S."/>
            <person name="Embley T.M."/>
            <person name="Coombs G.H."/>
            <person name="Mottram J.C."/>
            <person name="Tachezy J."/>
            <person name="Fraser-Liggett C.M."/>
            <person name="Johnson P.J."/>
        </authorList>
    </citation>
    <scope>NUCLEOTIDE SEQUENCE [LARGE SCALE GENOMIC DNA]</scope>
    <source>
        <strain evidence="1">G3</strain>
    </source>
</reference>
<dbReference type="RefSeq" id="XP_001584355.1">
    <property type="nucleotide sequence ID" value="XM_001584305.1"/>
</dbReference>
<sequence>MEAGQWNLSTTPFRGFTVLQINSKILPTDESKESLKSRLLLLSHQLARKNIPAYCLNKSPEYSPKETEDPIVIAFDLFNQIEEFEFPVWSELFSWVPTIDKNIKYSFLDDMQKAINLSNAYKLSYLNPVYFWTFLYFEIPDSPCNNFIYQNIPVYSQDGIYIRRFITTQPTSYLSRHSRIQPKQLVLIPPYVHPFYVQSVSTNRASCVSITKKVIHVPFENQTFVTFTKWPNSIYRFSRSGHNEVEIEKKIEQTDYQTDFYEGVEEGIEQFFANNFCDVEEPPQVLPKEFVAFPTMNAYELIDEMIVNYEERKSLKKMLQINPIFPKLIDQLLLPRIPFISPLSTDTSIPYASSSLGPMPNQLTSFEGRHLGIPNCLVRQNGRIIQVPVNTCYQNWEENVYSPINGPQNTKYYVYVIGQVTSAVKIFFKELESYYSSLQLGELIPSLNCFETTTEPTLNMKINQRFQTEFNVEQPTIFIVHPIVFGCNIDAHVITTPIMDCQITEHSEDFMKNLALLIYTRLRSFKSEPFGNLYVSAEEVASLFFGFKFHTPFIIQRPNESTDPIRLHIAWDPDTKLSTWCDDTCQFFHTNRSMDIAGIRETFKKIRNGIKDTNISVVMCIVDEGISESLYNEFMAEDFLGVSDFCLISVFPSPAVQAFFNNKFDDDIIVQSPCERIFDSPEGGYITPLSTCFVVPHNLTPYTVSMFSHQSDDDWNALVNVTKELSNMSWTAACFGADKRLSALPIHVRSLLRKARKTTLTVARFEFLPPRNV</sequence>
<dbReference type="EMBL" id="DS113178">
    <property type="protein sequence ID" value="EAY23369.1"/>
    <property type="molecule type" value="Genomic_DNA"/>
</dbReference>
<keyword evidence="2" id="KW-1185">Reference proteome</keyword>
<evidence type="ECO:0008006" key="3">
    <source>
        <dbReference type="Google" id="ProtNLM"/>
    </source>
</evidence>
<dbReference type="AlphaFoldDB" id="A2D7T6"/>
<dbReference type="KEGG" id="tva:5468930"/>
<evidence type="ECO:0000313" key="1">
    <source>
        <dbReference type="EMBL" id="EAY23369.1"/>
    </source>
</evidence>
<name>A2D7T6_TRIV3</name>
<dbReference type="VEuPathDB" id="TrichDB:TVAG_070320"/>
<accession>A2D7T6</accession>
<protein>
    <recommendedName>
        <fullName evidence="3">Piwi domain-containing protein</fullName>
    </recommendedName>
</protein>
<dbReference type="VEuPathDB" id="TrichDB:TVAGG3_1044740"/>
<organism evidence="1 2">
    <name type="scientific">Trichomonas vaginalis (strain ATCC PRA-98 / G3)</name>
    <dbReference type="NCBI Taxonomy" id="412133"/>
    <lineage>
        <taxon>Eukaryota</taxon>
        <taxon>Metamonada</taxon>
        <taxon>Parabasalia</taxon>
        <taxon>Trichomonadida</taxon>
        <taxon>Trichomonadidae</taxon>
        <taxon>Trichomonas</taxon>
    </lineage>
</organism>
<gene>
    <name evidence="1" type="ORF">TVAG_070320</name>
</gene>
<dbReference type="InParanoid" id="A2D7T6"/>
<reference evidence="1" key="1">
    <citation type="submission" date="2006-10" db="EMBL/GenBank/DDBJ databases">
        <authorList>
            <person name="Amadeo P."/>
            <person name="Zhao Q."/>
            <person name="Wortman J."/>
            <person name="Fraser-Liggett C."/>
            <person name="Carlton J."/>
        </authorList>
    </citation>
    <scope>NUCLEOTIDE SEQUENCE</scope>
    <source>
        <strain evidence="1">G3</strain>
    </source>
</reference>
<proteinExistence type="predicted"/>
<evidence type="ECO:0000313" key="2">
    <source>
        <dbReference type="Proteomes" id="UP000001542"/>
    </source>
</evidence>
<dbReference type="Proteomes" id="UP000001542">
    <property type="component" value="Unassembled WGS sequence"/>
</dbReference>